<dbReference type="InterPro" id="IPR003593">
    <property type="entry name" value="AAA+_ATPase"/>
</dbReference>
<dbReference type="Gene3D" id="3.40.50.300">
    <property type="entry name" value="P-loop containing nucleotide triphosphate hydrolases"/>
    <property type="match status" value="1"/>
</dbReference>
<organism evidence="7">
    <name type="scientific">uncultured Candidatus Nitrosocaldus sp</name>
    <dbReference type="NCBI Taxonomy" id="766501"/>
    <lineage>
        <taxon>Archaea</taxon>
        <taxon>Nitrososphaerota</taxon>
        <taxon>Nitrososphaeria</taxon>
        <taxon>Candidatus Nitrosocaldales</taxon>
        <taxon>Candidatus Nitrosocaldaceae</taxon>
        <taxon>Candidatus Nitrosocaldus</taxon>
        <taxon>environmental samples</taxon>
    </lineage>
</organism>
<evidence type="ECO:0000256" key="5">
    <source>
        <dbReference type="SAM" id="MobiDB-lite"/>
    </source>
</evidence>
<dbReference type="AlphaFoldDB" id="Q1ER89"/>
<evidence type="ECO:0000256" key="2">
    <source>
        <dbReference type="ARBA" id="ARBA00022448"/>
    </source>
</evidence>
<gene>
    <name evidence="7" type="primary">HGP-37</name>
</gene>
<dbReference type="InterPro" id="IPR050763">
    <property type="entry name" value="ABC_transporter_ATP-binding"/>
</dbReference>
<reference evidence="7" key="1">
    <citation type="submission" date="2006-01" db="EMBL/GenBank/DDBJ databases">
        <title>uncultured crenarchaeote 31-F-01.</title>
        <authorList>
            <person name="Nunoura T."/>
            <person name="Takami H."/>
            <person name="Oida H."/>
            <person name="Nishi S."/>
            <person name="Shimamura S."/>
            <person name="Takai K."/>
            <person name="Ishino Y."/>
            <person name="Horikoshi K."/>
        </authorList>
    </citation>
    <scope>NUCLEOTIDE SEQUENCE</scope>
</reference>
<evidence type="ECO:0000256" key="1">
    <source>
        <dbReference type="ARBA" id="ARBA00005417"/>
    </source>
</evidence>
<keyword evidence="3" id="KW-0547">Nucleotide-binding</keyword>
<keyword evidence="2" id="KW-0813">Transport</keyword>
<sequence>MHSIVLGMYAVETINLSRVFELKGKSILALDDVSIRISKGEILGLLGANGAGKTTLVKILSTLLLPTKGSAYIHGYDVVRDAKHVRRMINLVSGGETPGYGMLTVRENLWFFSQLYGLSSSLARERIEMLIKDMELEQYRDVRMHKLSTGYKQRLNLARGFINDPRVLFLDEPTLGLDVINARHMRKYIRDWVDEDRTRTILLTTHYLAEAEEVCDKIAIIYKGRIVAYETPLALKASLSNGVSIQVEILSNGSTSSRSMMVEKISRSNGVLACMLEELGDSDSDDEDEDDKGKMVKHSWSNSYGSNNRHNNSNDDERVTRLRIMLDDDSKIPDLVSTLVMSGYKVLSVMRDQPTLEDVYMRYITSMRD</sequence>
<feature type="domain" description="ABC transporter" evidence="6">
    <location>
        <begin position="11"/>
        <end position="248"/>
    </location>
</feature>
<protein>
    <submittedName>
        <fullName evidence="7">ATPase component</fullName>
    </submittedName>
</protein>
<dbReference type="EMBL" id="AB246700">
    <property type="protein sequence ID" value="BAE95237.1"/>
    <property type="molecule type" value="Genomic_DNA"/>
</dbReference>
<dbReference type="PANTHER" id="PTHR42711">
    <property type="entry name" value="ABC TRANSPORTER ATP-BINDING PROTEIN"/>
    <property type="match status" value="1"/>
</dbReference>
<dbReference type="SUPFAM" id="SSF52540">
    <property type="entry name" value="P-loop containing nucleoside triphosphate hydrolases"/>
    <property type="match status" value="1"/>
</dbReference>
<evidence type="ECO:0000313" key="7">
    <source>
        <dbReference type="EMBL" id="BAE95237.1"/>
    </source>
</evidence>
<dbReference type="InterPro" id="IPR027417">
    <property type="entry name" value="P-loop_NTPase"/>
</dbReference>
<dbReference type="PROSITE" id="PS50893">
    <property type="entry name" value="ABC_TRANSPORTER_2"/>
    <property type="match status" value="1"/>
</dbReference>
<feature type="region of interest" description="Disordered" evidence="5">
    <location>
        <begin position="281"/>
        <end position="315"/>
    </location>
</feature>
<keyword evidence="4" id="KW-0067">ATP-binding</keyword>
<dbReference type="InterPro" id="IPR003439">
    <property type="entry name" value="ABC_transporter-like_ATP-bd"/>
</dbReference>
<dbReference type="Pfam" id="PF00005">
    <property type="entry name" value="ABC_tran"/>
    <property type="match status" value="1"/>
</dbReference>
<feature type="compositionally biased region" description="Acidic residues" evidence="5">
    <location>
        <begin position="281"/>
        <end position="290"/>
    </location>
</feature>
<dbReference type="GO" id="GO:0016887">
    <property type="term" value="F:ATP hydrolysis activity"/>
    <property type="evidence" value="ECO:0007669"/>
    <property type="project" value="InterPro"/>
</dbReference>
<evidence type="ECO:0000259" key="6">
    <source>
        <dbReference type="PROSITE" id="PS50893"/>
    </source>
</evidence>
<feature type="compositionally biased region" description="Polar residues" evidence="5">
    <location>
        <begin position="299"/>
        <end position="311"/>
    </location>
</feature>
<proteinExistence type="inferred from homology"/>
<evidence type="ECO:0000256" key="3">
    <source>
        <dbReference type="ARBA" id="ARBA00022741"/>
    </source>
</evidence>
<dbReference type="SMART" id="SM00382">
    <property type="entry name" value="AAA"/>
    <property type="match status" value="1"/>
</dbReference>
<comment type="similarity">
    <text evidence="1">Belongs to the ABC transporter superfamily.</text>
</comment>
<name>Q1ER89_9ARCH</name>
<dbReference type="PANTHER" id="PTHR42711:SF5">
    <property type="entry name" value="ABC TRANSPORTER ATP-BINDING PROTEIN NATA"/>
    <property type="match status" value="1"/>
</dbReference>
<accession>Q1ER89</accession>
<dbReference type="GO" id="GO:0005524">
    <property type="term" value="F:ATP binding"/>
    <property type="evidence" value="ECO:0007669"/>
    <property type="project" value="UniProtKB-KW"/>
</dbReference>
<evidence type="ECO:0000256" key="4">
    <source>
        <dbReference type="ARBA" id="ARBA00022840"/>
    </source>
</evidence>